<dbReference type="Gene3D" id="3.90.1300.10">
    <property type="entry name" value="Amidase signature (AS) domain"/>
    <property type="match status" value="1"/>
</dbReference>
<protein>
    <submittedName>
        <fullName evidence="2">Amidase family protein</fullName>
    </submittedName>
</protein>
<evidence type="ECO:0000313" key="3">
    <source>
        <dbReference type="Proteomes" id="UP001550628"/>
    </source>
</evidence>
<dbReference type="InterPro" id="IPR023631">
    <property type="entry name" value="Amidase_dom"/>
</dbReference>
<sequence>MTGLAVEPGLDTSVWRVTGSPLVAATAPGPLSGTTVAVKDLYAVAGFPVGAGVPAYRREQAPASRHADAVARLLAAGAQVGGIAQTDEFAYSLTGGNGGFGMPVNPAAPDRIPGGSTSGPAVAVARGAADIGLGTDTAGSIRVPAAYQGLWGIRTTHGRADTTGLLPLAQSFDTVGWITRDGATLAAVADCLLDTDTSAAAGFVVDPGLCACADPAIAAAVGTAAASLGAGPVEIPVADSWVAAFRTVQAFEAWANHGEWVDDHPGVLEPAVAQRFAFAATVTTAQAARAREVLSVAARTLRSALGDRVLLLPTAATRPPRRAGGQAVWEQARARTLRLTCLASLAGLPALTVPLRSGTGGPFGLCLLGAPGADRSLIHLALSSVAVPAGGSIHSEDRP</sequence>
<dbReference type="EMBL" id="JBEYBF010000015">
    <property type="protein sequence ID" value="MEU1954453.1"/>
    <property type="molecule type" value="Genomic_DNA"/>
</dbReference>
<evidence type="ECO:0000313" key="2">
    <source>
        <dbReference type="EMBL" id="MEU1954453.1"/>
    </source>
</evidence>
<feature type="domain" description="Amidase" evidence="1">
    <location>
        <begin position="27"/>
        <end position="197"/>
    </location>
</feature>
<dbReference type="Pfam" id="PF01425">
    <property type="entry name" value="Amidase"/>
    <property type="match status" value="1"/>
</dbReference>
<gene>
    <name evidence="2" type="ORF">ABZ510_21630</name>
</gene>
<name>A0ABV2WUB0_9NOCA</name>
<dbReference type="PANTHER" id="PTHR46310:SF7">
    <property type="entry name" value="AMIDASE 1"/>
    <property type="match status" value="1"/>
</dbReference>
<dbReference type="Proteomes" id="UP001550628">
    <property type="component" value="Unassembled WGS sequence"/>
</dbReference>
<accession>A0ABV2WUB0</accession>
<keyword evidence="3" id="KW-1185">Reference proteome</keyword>
<dbReference type="RefSeq" id="WP_356958271.1">
    <property type="nucleotide sequence ID" value="NZ_JBEYBD010000012.1"/>
</dbReference>
<organism evidence="2 3">
    <name type="scientific">Nocardia rhamnosiphila</name>
    <dbReference type="NCBI Taxonomy" id="426716"/>
    <lineage>
        <taxon>Bacteria</taxon>
        <taxon>Bacillati</taxon>
        <taxon>Actinomycetota</taxon>
        <taxon>Actinomycetes</taxon>
        <taxon>Mycobacteriales</taxon>
        <taxon>Nocardiaceae</taxon>
        <taxon>Nocardia</taxon>
    </lineage>
</organism>
<dbReference type="SUPFAM" id="SSF75304">
    <property type="entry name" value="Amidase signature (AS) enzymes"/>
    <property type="match status" value="1"/>
</dbReference>
<proteinExistence type="predicted"/>
<dbReference type="PANTHER" id="PTHR46310">
    <property type="entry name" value="AMIDASE 1"/>
    <property type="match status" value="1"/>
</dbReference>
<evidence type="ECO:0000259" key="1">
    <source>
        <dbReference type="Pfam" id="PF01425"/>
    </source>
</evidence>
<dbReference type="InterPro" id="IPR036928">
    <property type="entry name" value="AS_sf"/>
</dbReference>
<comment type="caution">
    <text evidence="2">The sequence shown here is derived from an EMBL/GenBank/DDBJ whole genome shotgun (WGS) entry which is preliminary data.</text>
</comment>
<reference evidence="2 3" key="1">
    <citation type="submission" date="2024-06" db="EMBL/GenBank/DDBJ databases">
        <title>The Natural Products Discovery Center: Release of the First 8490 Sequenced Strains for Exploring Actinobacteria Biosynthetic Diversity.</title>
        <authorList>
            <person name="Kalkreuter E."/>
            <person name="Kautsar S.A."/>
            <person name="Yang D."/>
            <person name="Bader C.D."/>
            <person name="Teijaro C.N."/>
            <person name="Fluegel L."/>
            <person name="Davis C.M."/>
            <person name="Simpson J.R."/>
            <person name="Lauterbach L."/>
            <person name="Steele A.D."/>
            <person name="Gui C."/>
            <person name="Meng S."/>
            <person name="Li G."/>
            <person name="Viehrig K."/>
            <person name="Ye F."/>
            <person name="Su P."/>
            <person name="Kiefer A.F."/>
            <person name="Nichols A."/>
            <person name="Cepeda A.J."/>
            <person name="Yan W."/>
            <person name="Fan B."/>
            <person name="Jiang Y."/>
            <person name="Adhikari A."/>
            <person name="Zheng C.-J."/>
            <person name="Schuster L."/>
            <person name="Cowan T.M."/>
            <person name="Smanski M.J."/>
            <person name="Chevrette M.G."/>
            <person name="De Carvalho L.P.S."/>
            <person name="Shen B."/>
        </authorList>
    </citation>
    <scope>NUCLEOTIDE SEQUENCE [LARGE SCALE GENOMIC DNA]</scope>
    <source>
        <strain evidence="2 3">NPDC019708</strain>
    </source>
</reference>